<dbReference type="PANTHER" id="PTHR47505:SF1">
    <property type="entry name" value="DNA UTILIZATION PROTEIN YHGH"/>
    <property type="match status" value="1"/>
</dbReference>
<dbReference type="Gene3D" id="3.40.50.2020">
    <property type="match status" value="1"/>
</dbReference>
<reference evidence="3" key="2">
    <citation type="journal article" date="2021" name="PeerJ">
        <title>Extensive microbial diversity within the chicken gut microbiome revealed by metagenomics and culture.</title>
        <authorList>
            <person name="Gilroy R."/>
            <person name="Ravi A."/>
            <person name="Getino M."/>
            <person name="Pursley I."/>
            <person name="Horton D.L."/>
            <person name="Alikhan N.F."/>
            <person name="Baker D."/>
            <person name="Gharbi K."/>
            <person name="Hall N."/>
            <person name="Watson M."/>
            <person name="Adriaenssens E.M."/>
            <person name="Foster-Nyarko E."/>
            <person name="Jarju S."/>
            <person name="Secka A."/>
            <person name="Antonio M."/>
            <person name="Oren A."/>
            <person name="Chaudhuri R.R."/>
            <person name="La Ragione R."/>
            <person name="Hildebrand F."/>
            <person name="Pallen M.J."/>
        </authorList>
    </citation>
    <scope>NUCLEOTIDE SEQUENCE</scope>
    <source>
        <strain evidence="3">11159</strain>
    </source>
</reference>
<dbReference type="AlphaFoldDB" id="A0A9D9DJD6"/>
<name>A0A9D9DJD6_9BACL</name>
<comment type="similarity">
    <text evidence="1">Belongs to the ComF/GntX family.</text>
</comment>
<dbReference type="CDD" id="cd06223">
    <property type="entry name" value="PRTases_typeI"/>
    <property type="match status" value="1"/>
</dbReference>
<comment type="caution">
    <text evidence="3">The sequence shown here is derived from an EMBL/GenBank/DDBJ whole genome shotgun (WGS) entry which is preliminary data.</text>
</comment>
<reference evidence="3" key="1">
    <citation type="submission" date="2020-10" db="EMBL/GenBank/DDBJ databases">
        <authorList>
            <person name="Gilroy R."/>
        </authorList>
    </citation>
    <scope>NUCLEOTIDE SEQUENCE</scope>
    <source>
        <strain evidence="3">11159</strain>
    </source>
</reference>
<evidence type="ECO:0000313" key="4">
    <source>
        <dbReference type="Proteomes" id="UP000823613"/>
    </source>
</evidence>
<protein>
    <submittedName>
        <fullName evidence="3">ComF family protein</fullName>
    </submittedName>
</protein>
<dbReference type="InterPro" id="IPR051910">
    <property type="entry name" value="ComF/GntX_DNA_util-trans"/>
</dbReference>
<accession>A0A9D9DJD6</accession>
<proteinExistence type="inferred from homology"/>
<feature type="domain" description="Phosphoribosyltransferase" evidence="2">
    <location>
        <begin position="121"/>
        <end position="212"/>
    </location>
</feature>
<evidence type="ECO:0000256" key="1">
    <source>
        <dbReference type="ARBA" id="ARBA00008007"/>
    </source>
</evidence>
<sequence>MKPIDICKNCFNDLKEFSFHELLNSKSYLCSKCIYKFQPHFKEFQINDVKGLSIYFYNDELKQTIFLYKGCKDYELKDIFVIPFKNEFKLIYKNYILIPAPSYNEKIKERGFHHIKEIYKGLGLKMTDIFSKTKDVAQHNLNYANRQKVGEYIKINTNENLNGKNILLIDDIVTTGATLKACINLIKKYYKPRKIKILVVAKREFSKKEKESIKNNHPILDR</sequence>
<dbReference type="Pfam" id="PF00156">
    <property type="entry name" value="Pribosyltran"/>
    <property type="match status" value="1"/>
</dbReference>
<dbReference type="InterPro" id="IPR029057">
    <property type="entry name" value="PRTase-like"/>
</dbReference>
<dbReference type="PANTHER" id="PTHR47505">
    <property type="entry name" value="DNA UTILIZATION PROTEIN YHGH"/>
    <property type="match status" value="1"/>
</dbReference>
<dbReference type="SUPFAM" id="SSF53271">
    <property type="entry name" value="PRTase-like"/>
    <property type="match status" value="1"/>
</dbReference>
<evidence type="ECO:0000313" key="3">
    <source>
        <dbReference type="EMBL" id="MBO8427992.1"/>
    </source>
</evidence>
<evidence type="ECO:0000259" key="2">
    <source>
        <dbReference type="Pfam" id="PF00156"/>
    </source>
</evidence>
<gene>
    <name evidence="3" type="ORF">IAC58_05580</name>
</gene>
<dbReference type="EMBL" id="JADIMY010000114">
    <property type="protein sequence ID" value="MBO8427992.1"/>
    <property type="molecule type" value="Genomic_DNA"/>
</dbReference>
<dbReference type="Proteomes" id="UP000823613">
    <property type="component" value="Unassembled WGS sequence"/>
</dbReference>
<dbReference type="InterPro" id="IPR000836">
    <property type="entry name" value="PRTase_dom"/>
</dbReference>
<organism evidence="3 4">
    <name type="scientific">Candidatus Onthovivens merdipullorum</name>
    <dbReference type="NCBI Taxonomy" id="2840889"/>
    <lineage>
        <taxon>Bacteria</taxon>
        <taxon>Bacillati</taxon>
        <taxon>Bacillota</taxon>
        <taxon>Bacilli</taxon>
        <taxon>Bacillales</taxon>
        <taxon>Candidatus Onthovivens</taxon>
    </lineage>
</organism>